<evidence type="ECO:0008006" key="4">
    <source>
        <dbReference type="Google" id="ProtNLM"/>
    </source>
</evidence>
<evidence type="ECO:0000313" key="3">
    <source>
        <dbReference type="Proteomes" id="UP000009320"/>
    </source>
</evidence>
<organism evidence="2 3">
    <name type="scientific">Lactobacillus hominis DSM 23910 = CRBIP 24.179</name>
    <dbReference type="NCBI Taxonomy" id="1423758"/>
    <lineage>
        <taxon>Bacteria</taxon>
        <taxon>Bacillati</taxon>
        <taxon>Bacillota</taxon>
        <taxon>Bacilli</taxon>
        <taxon>Lactobacillales</taxon>
        <taxon>Lactobacillaceae</taxon>
        <taxon>Lactobacillus</taxon>
    </lineage>
</organism>
<dbReference type="GeneID" id="82848039"/>
<keyword evidence="3" id="KW-1185">Reference proteome</keyword>
<dbReference type="RefSeq" id="WP_008471379.1">
    <property type="nucleotide sequence ID" value="NZ_AYZP01000019.1"/>
</dbReference>
<evidence type="ECO:0000313" key="2">
    <source>
        <dbReference type="EMBL" id="CCI82327.1"/>
    </source>
</evidence>
<evidence type="ECO:0000256" key="1">
    <source>
        <dbReference type="SAM" id="MobiDB-lite"/>
    </source>
</evidence>
<proteinExistence type="predicted"/>
<comment type="caution">
    <text evidence="2">The sequence shown here is derived from an EMBL/GenBank/DDBJ whole genome shotgun (WGS) entry which is preliminary data.</text>
</comment>
<protein>
    <recommendedName>
        <fullName evidence="4">Transposase</fullName>
    </recommendedName>
</protein>
<gene>
    <name evidence="2" type="ORF">BN55_04325</name>
</gene>
<name>I7L6Z4_9LACO</name>
<dbReference type="Proteomes" id="UP000009320">
    <property type="component" value="Unassembled WGS sequence"/>
</dbReference>
<reference evidence="2 3" key="1">
    <citation type="submission" date="2012-06" db="EMBL/GenBank/DDBJ databases">
        <title>Draft Genome Sequence of Lactobacillus hominis Strain CRBIP 24.179T, isolated from human intestine.</title>
        <authorList>
            <person name="Cousin S."/>
            <person name="Ma L."/>
            <person name="Bizet C."/>
            <person name="Loux V."/>
            <person name="Bouchier C."/>
            <person name="Clermont D."/>
            <person name="Creno S."/>
        </authorList>
    </citation>
    <scope>NUCLEOTIDE SEQUENCE [LARGE SCALE GENOMIC DNA]</scope>
    <source>
        <strain evidence="3">CRBIP 24.179T</strain>
    </source>
</reference>
<dbReference type="AlphaFoldDB" id="I7L6Z4"/>
<accession>I7L6Z4</accession>
<dbReference type="EMBL" id="CAKE01000020">
    <property type="protein sequence ID" value="CCI82327.1"/>
    <property type="molecule type" value="Genomic_DNA"/>
</dbReference>
<sequence>MNQSVQYLLNEIARLEMVAFNLQKENEILKAEIKIKSTKKEGESNESTERSKSGNK</sequence>
<feature type="region of interest" description="Disordered" evidence="1">
    <location>
        <begin position="35"/>
        <end position="56"/>
    </location>
</feature>
<dbReference type="STRING" id="1423758.FC41_GL000776"/>